<protein>
    <submittedName>
        <fullName evidence="3">Uncharacterized protein</fullName>
    </submittedName>
</protein>
<evidence type="ECO:0000313" key="2">
    <source>
        <dbReference type="Proteomes" id="UP000887581"/>
    </source>
</evidence>
<keyword evidence="2" id="KW-1185">Reference proteome</keyword>
<sequence>MAIKRLDEAVTRSGTRLLLQLVLQLMVIITSTEACIGGGGGGAGGGGQCCSTSQCVQKPPCASSRFASFTQFWNDRDELNVVAKCWKGF</sequence>
<dbReference type="AlphaFoldDB" id="A0A915Q5I8"/>
<feature type="signal peptide" evidence="1">
    <location>
        <begin position="1"/>
        <end position="34"/>
    </location>
</feature>
<name>A0A915Q5I8_9BILA</name>
<feature type="chain" id="PRO_5037112059" evidence="1">
    <location>
        <begin position="35"/>
        <end position="89"/>
    </location>
</feature>
<keyword evidence="1" id="KW-0732">Signal</keyword>
<proteinExistence type="predicted"/>
<evidence type="ECO:0000313" key="3">
    <source>
        <dbReference type="WBParaSite" id="sdigi.contig62.g3340.t1"/>
    </source>
</evidence>
<dbReference type="Proteomes" id="UP000887581">
    <property type="component" value="Unplaced"/>
</dbReference>
<dbReference type="WBParaSite" id="sdigi.contig62.g3340.t1">
    <property type="protein sequence ID" value="sdigi.contig62.g3340.t1"/>
    <property type="gene ID" value="sdigi.contig62.g3340"/>
</dbReference>
<organism evidence="2 3">
    <name type="scientific">Setaria digitata</name>
    <dbReference type="NCBI Taxonomy" id="48799"/>
    <lineage>
        <taxon>Eukaryota</taxon>
        <taxon>Metazoa</taxon>
        <taxon>Ecdysozoa</taxon>
        <taxon>Nematoda</taxon>
        <taxon>Chromadorea</taxon>
        <taxon>Rhabditida</taxon>
        <taxon>Spirurina</taxon>
        <taxon>Spiruromorpha</taxon>
        <taxon>Filarioidea</taxon>
        <taxon>Setariidae</taxon>
        <taxon>Setaria</taxon>
    </lineage>
</organism>
<evidence type="ECO:0000256" key="1">
    <source>
        <dbReference type="SAM" id="SignalP"/>
    </source>
</evidence>
<accession>A0A915Q5I8</accession>
<reference evidence="3" key="1">
    <citation type="submission" date="2022-11" db="UniProtKB">
        <authorList>
            <consortium name="WormBaseParasite"/>
        </authorList>
    </citation>
    <scope>IDENTIFICATION</scope>
</reference>